<evidence type="ECO:0008006" key="3">
    <source>
        <dbReference type="Google" id="ProtNLM"/>
    </source>
</evidence>
<evidence type="ECO:0000313" key="2">
    <source>
        <dbReference type="Proteomes" id="UP000829685"/>
    </source>
</evidence>
<reference evidence="1" key="1">
    <citation type="submission" date="2021-03" db="EMBL/GenBank/DDBJ databases">
        <title>Revisited historic fungal species revealed as producer of novel bioactive compounds through whole genome sequencing and comparative genomics.</title>
        <authorList>
            <person name="Vignolle G.A."/>
            <person name="Hochenegger N."/>
            <person name="Mach R.L."/>
            <person name="Mach-Aigner A.R."/>
            <person name="Javad Rahimi M."/>
            <person name="Salim K.A."/>
            <person name="Chan C.M."/>
            <person name="Lim L.B.L."/>
            <person name="Cai F."/>
            <person name="Druzhinina I.S."/>
            <person name="U'Ren J.M."/>
            <person name="Derntl C."/>
        </authorList>
    </citation>
    <scope>NUCLEOTIDE SEQUENCE</scope>
    <source>
        <strain evidence="1">TUCIM 5799</strain>
    </source>
</reference>
<accession>A0A9P9WDW7</accession>
<dbReference type="AlphaFoldDB" id="A0A9P9WDW7"/>
<comment type="caution">
    <text evidence="1">The sequence shown here is derived from an EMBL/GenBank/DDBJ whole genome shotgun (WGS) entry which is preliminary data.</text>
</comment>
<dbReference type="PANTHER" id="PTHR37285">
    <property type="entry name" value="SPORE WALL MATURATION PROTEIN DIT1"/>
    <property type="match status" value="1"/>
</dbReference>
<dbReference type="Proteomes" id="UP000829685">
    <property type="component" value="Unassembled WGS sequence"/>
</dbReference>
<gene>
    <name evidence="1" type="ORF">JX265_010617</name>
</gene>
<sequence>MEPSNFHRFYCSFTRTRNGDMLSCTGPMRTMVESHWAVISASMVSQPSQEPSIFPISTQAKSDINQGELTVRKSCIEITAASTIGLDVYEIQHKVNEDVYIGVIFEHKPSSGTDLDDVFAALLLENMKPFISAPVDQIYLGNDDPRVIATAIVDLFDERLRYISADDKWVNGGRTYFLERVYEFVRRGQRLEFCLPAFPCKSSSVDKVFGVMPDRGEQAAVEYLHSFIEEIEKIYGLGAKLWIISDGHVFSDCIGVDDETADAYNTQLARLNDIVTRRRGGRDRIGFKSLINLFSLDHYVDEISNLLKLPALPHQISTKRTKVADFSRQLLLEVCQTDATVLRSRIEQGSASVLKLYRGFSRFMLEDLDLNQYTKQLSRSQRKKLASKVAFEMIQRNEAYSNLVELLFPHHVRLSIHAHNNAGPKFGIRMFGTNVRAVEKLAFDGAEMRSVDLLHVPTPWHNCLVEIAGCETLFMVKAKTVRDALSSGKFSGGWVDGSLDGVAGHFRLQSANSSKTFDHKPGKAIRITETPLGLDTQSVCYLDNEAHYYMTSTTDVELITSRAYFGVV</sequence>
<dbReference type="PANTHER" id="PTHR37285:SF5">
    <property type="entry name" value="SPORE WALL MATURATION PROTEIN DIT1"/>
    <property type="match status" value="1"/>
</dbReference>
<evidence type="ECO:0000313" key="1">
    <source>
        <dbReference type="EMBL" id="KAI1859140.1"/>
    </source>
</evidence>
<name>A0A9P9WDW7_9PEZI</name>
<proteinExistence type="predicted"/>
<dbReference type="Pfam" id="PF05141">
    <property type="entry name" value="DIT1_PvcA"/>
    <property type="match status" value="1"/>
</dbReference>
<dbReference type="InterPro" id="IPR007817">
    <property type="entry name" value="Isocyanide_synthase_DIT1"/>
</dbReference>
<keyword evidence="2" id="KW-1185">Reference proteome</keyword>
<protein>
    <recommendedName>
        <fullName evidence="3">Pyoverdine/dityrosine biosynthesis protein</fullName>
    </recommendedName>
</protein>
<dbReference type="EMBL" id="JAFIMR010000035">
    <property type="protein sequence ID" value="KAI1859140.1"/>
    <property type="molecule type" value="Genomic_DNA"/>
</dbReference>
<organism evidence="1 2">
    <name type="scientific">Neoarthrinium moseri</name>
    <dbReference type="NCBI Taxonomy" id="1658444"/>
    <lineage>
        <taxon>Eukaryota</taxon>
        <taxon>Fungi</taxon>
        <taxon>Dikarya</taxon>
        <taxon>Ascomycota</taxon>
        <taxon>Pezizomycotina</taxon>
        <taxon>Sordariomycetes</taxon>
        <taxon>Xylariomycetidae</taxon>
        <taxon>Amphisphaeriales</taxon>
        <taxon>Apiosporaceae</taxon>
        <taxon>Neoarthrinium</taxon>
    </lineage>
</organism>